<dbReference type="Gene3D" id="1.20.120.450">
    <property type="entry name" value="dinb family like domain"/>
    <property type="match status" value="1"/>
</dbReference>
<dbReference type="InterPro" id="IPR034660">
    <property type="entry name" value="DinB/YfiT-like"/>
</dbReference>
<dbReference type="RefSeq" id="WP_114439037.1">
    <property type="nucleotide sequence ID" value="NZ_QOZG01000002.1"/>
</dbReference>
<evidence type="ECO:0000313" key="1">
    <source>
        <dbReference type="EMBL" id="RCS24590.1"/>
    </source>
</evidence>
<dbReference type="OrthoDB" id="338237at2"/>
<dbReference type="PANTHER" id="PTHR36922:SF1">
    <property type="entry name" value="DUF1993 DOMAIN-CONTAINING PROTEIN"/>
    <property type="match status" value="1"/>
</dbReference>
<organism evidence="1 2">
    <name type="scientific">Phyllobacterium salinisoli</name>
    <dbReference type="NCBI Taxonomy" id="1899321"/>
    <lineage>
        <taxon>Bacteria</taxon>
        <taxon>Pseudomonadati</taxon>
        <taxon>Pseudomonadota</taxon>
        <taxon>Alphaproteobacteria</taxon>
        <taxon>Hyphomicrobiales</taxon>
        <taxon>Phyllobacteriaceae</taxon>
        <taxon>Phyllobacterium</taxon>
    </lineage>
</organism>
<accession>A0A368K935</accession>
<dbReference type="AlphaFoldDB" id="A0A368K935"/>
<proteinExistence type="predicted"/>
<dbReference type="SUPFAM" id="SSF109854">
    <property type="entry name" value="DinB/YfiT-like putative metalloenzymes"/>
    <property type="match status" value="1"/>
</dbReference>
<dbReference type="PANTHER" id="PTHR36922">
    <property type="entry name" value="BLL2446 PROTEIN"/>
    <property type="match status" value="1"/>
</dbReference>
<reference evidence="1 2" key="1">
    <citation type="submission" date="2018-07" db="EMBL/GenBank/DDBJ databases">
        <title>The draft genome of Phyllobacterium salinisoli.</title>
        <authorList>
            <person name="Liu L."/>
            <person name="Li L."/>
            <person name="Zhang X."/>
            <person name="Liang L."/>
        </authorList>
    </citation>
    <scope>NUCLEOTIDE SEQUENCE [LARGE SCALE GENOMIC DNA]</scope>
    <source>
        <strain evidence="1 2">LLAN61</strain>
    </source>
</reference>
<sequence>MPLSLYDVTVPAFLRGFANLTEILEKGRAFADEKGMPHAELLEARLFPDMAPLTSQIQRASDTAKFAAVRVGQVETVSMEDNEASFDDLQARIAATVTFLKAVPAHSMDGREAAEVELKTGQGSKTFTARDYVLGFAIPNFYFHVTTAYDILRHKGVPIGKLDYIGRV</sequence>
<protein>
    <submittedName>
        <fullName evidence="1">DUF1993 domain-containing protein</fullName>
    </submittedName>
</protein>
<name>A0A368K935_9HYPH</name>
<evidence type="ECO:0000313" key="2">
    <source>
        <dbReference type="Proteomes" id="UP000253420"/>
    </source>
</evidence>
<dbReference type="EMBL" id="QOZG01000002">
    <property type="protein sequence ID" value="RCS24590.1"/>
    <property type="molecule type" value="Genomic_DNA"/>
</dbReference>
<keyword evidence="2" id="KW-1185">Reference proteome</keyword>
<gene>
    <name evidence="1" type="ORF">DUT91_03590</name>
</gene>
<dbReference type="InterPro" id="IPR018531">
    <property type="entry name" value="DUF1993"/>
</dbReference>
<comment type="caution">
    <text evidence="1">The sequence shown here is derived from an EMBL/GenBank/DDBJ whole genome shotgun (WGS) entry which is preliminary data.</text>
</comment>
<dbReference type="Proteomes" id="UP000253420">
    <property type="component" value="Unassembled WGS sequence"/>
</dbReference>
<dbReference type="Pfam" id="PF09351">
    <property type="entry name" value="DUF1993"/>
    <property type="match status" value="1"/>
</dbReference>